<accession>A0A916LBE7</accession>
<dbReference type="AlphaFoldDB" id="A0A916LBE7"/>
<dbReference type="Proteomes" id="UP000039021">
    <property type="component" value="Unassembled WGS sequence"/>
</dbReference>
<reference evidence="3" key="1">
    <citation type="submission" date="2015-03" db="EMBL/GenBank/DDBJ databases">
        <authorList>
            <consortium name="Pathogen Informatics"/>
        </authorList>
    </citation>
    <scope>NUCLEOTIDE SEQUENCE [LARGE SCALE GENOMIC DNA]</scope>
    <source>
        <strain evidence="3">N09902308</strain>
    </source>
</reference>
<protein>
    <submittedName>
        <fullName evidence="2">Uncharacterized protein</fullName>
    </submittedName>
</protein>
<organism evidence="2 3">
    <name type="scientific">Mycobacterium tuberculosis</name>
    <dbReference type="NCBI Taxonomy" id="1773"/>
    <lineage>
        <taxon>Bacteria</taxon>
        <taxon>Bacillati</taxon>
        <taxon>Actinomycetota</taxon>
        <taxon>Actinomycetes</taxon>
        <taxon>Mycobacteriales</taxon>
        <taxon>Mycobacteriaceae</taxon>
        <taxon>Mycobacterium</taxon>
        <taxon>Mycobacterium tuberculosis complex</taxon>
    </lineage>
</organism>
<dbReference type="EMBL" id="CSBK01001133">
    <property type="protein sequence ID" value="COY34552.1"/>
    <property type="molecule type" value="Genomic_DNA"/>
</dbReference>
<comment type="caution">
    <text evidence="2">The sequence shown here is derived from an EMBL/GenBank/DDBJ whole genome shotgun (WGS) entry which is preliminary data.</text>
</comment>
<evidence type="ECO:0000256" key="1">
    <source>
        <dbReference type="SAM" id="MobiDB-lite"/>
    </source>
</evidence>
<gene>
    <name evidence="2" type="ORF">ERS007739_02463</name>
</gene>
<proteinExistence type="predicted"/>
<sequence>MVTAPIATPSRSSRAEWSWSSIRTSSRTSPRPSNTAENHVAMESAFTAMVIRVRFSDALPPISASASDSSNAVCAANRNSGIPAVVARHGFSLTTSTWPTCCSNDLMR</sequence>
<evidence type="ECO:0000313" key="2">
    <source>
        <dbReference type="EMBL" id="COY34552.1"/>
    </source>
</evidence>
<evidence type="ECO:0000313" key="3">
    <source>
        <dbReference type="Proteomes" id="UP000039021"/>
    </source>
</evidence>
<feature type="region of interest" description="Disordered" evidence="1">
    <location>
        <begin position="1"/>
        <end position="38"/>
    </location>
</feature>
<name>A0A916LBE7_MYCTX</name>
<feature type="compositionally biased region" description="Low complexity" evidence="1">
    <location>
        <begin position="10"/>
        <end position="33"/>
    </location>
</feature>